<accession>A0A9X2P2R4</accession>
<dbReference type="PANTHER" id="PTHR38009">
    <property type="entry name" value="CONSERVED HYPOTHETICAL PHAGE TAIL PROTEIN"/>
    <property type="match status" value="1"/>
</dbReference>
<evidence type="ECO:0000313" key="2">
    <source>
        <dbReference type="Proteomes" id="UP001142175"/>
    </source>
</evidence>
<dbReference type="InterPro" id="IPR011747">
    <property type="entry name" value="CHP02241"/>
</dbReference>
<dbReference type="GO" id="GO:0005198">
    <property type="term" value="F:structural molecule activity"/>
    <property type="evidence" value="ECO:0007669"/>
    <property type="project" value="InterPro"/>
</dbReference>
<dbReference type="Pfam" id="PF06841">
    <property type="entry name" value="Phage_T4_gp19"/>
    <property type="match status" value="1"/>
</dbReference>
<name>A0A9X2P2R4_9BACT</name>
<organism evidence="1 2">
    <name type="scientific">Aquiflexum gelatinilyticum</name>
    <dbReference type="NCBI Taxonomy" id="2961943"/>
    <lineage>
        <taxon>Bacteria</taxon>
        <taxon>Pseudomonadati</taxon>
        <taxon>Bacteroidota</taxon>
        <taxon>Cytophagia</taxon>
        <taxon>Cytophagales</taxon>
        <taxon>Cyclobacteriaceae</taxon>
        <taxon>Aquiflexum</taxon>
    </lineage>
</organism>
<protein>
    <submittedName>
        <fullName evidence="1">Phage tail protein</fullName>
    </submittedName>
</protein>
<sequence length="165" mass="18684">MFSYPPVGFHFSVVFQLFPQTPNDFRFQEVSGLDMEMMMETVIEGGQNRFTWELPVRAKYSDLVLKRGMFIGSGILMWCKNAFENFVFEPVNIIISLLNEQHIPIQSWYVVNAIPKKWSVSSFNAEQSSIVIESITLSYQYFNIISLDSALSMAGNISASGSVGI</sequence>
<dbReference type="InterPro" id="IPR010667">
    <property type="entry name" value="Phage_T4_Gp19"/>
</dbReference>
<gene>
    <name evidence="1" type="ORF">NU887_06050</name>
</gene>
<proteinExistence type="predicted"/>
<keyword evidence="2" id="KW-1185">Reference proteome</keyword>
<dbReference type="NCBIfam" id="TIGR02241">
    <property type="entry name" value="conserved hypothetical phage tail region protein"/>
    <property type="match status" value="1"/>
</dbReference>
<dbReference type="Proteomes" id="UP001142175">
    <property type="component" value="Unassembled WGS sequence"/>
</dbReference>
<dbReference type="EMBL" id="JANSUY010000002">
    <property type="protein sequence ID" value="MCR9014591.1"/>
    <property type="molecule type" value="Genomic_DNA"/>
</dbReference>
<dbReference type="RefSeq" id="WP_258422467.1">
    <property type="nucleotide sequence ID" value="NZ_JANSUY010000002.1"/>
</dbReference>
<evidence type="ECO:0000313" key="1">
    <source>
        <dbReference type="EMBL" id="MCR9014591.1"/>
    </source>
</evidence>
<reference evidence="1" key="1">
    <citation type="submission" date="2022-08" db="EMBL/GenBank/DDBJ databases">
        <authorList>
            <person name="Zhang D."/>
        </authorList>
    </citation>
    <scope>NUCLEOTIDE SEQUENCE</scope>
    <source>
        <strain evidence="1">XJ19-11</strain>
    </source>
</reference>
<dbReference type="PANTHER" id="PTHR38009:SF1">
    <property type="entry name" value="CONSERVED HYPOTHETICAL PHAGE TAIL PROTEIN"/>
    <property type="match status" value="1"/>
</dbReference>
<dbReference type="AlphaFoldDB" id="A0A9X2P2R4"/>
<comment type="caution">
    <text evidence="1">The sequence shown here is derived from an EMBL/GenBank/DDBJ whole genome shotgun (WGS) entry which is preliminary data.</text>
</comment>